<evidence type="ECO:0000256" key="2">
    <source>
        <dbReference type="SAM" id="MobiDB-lite"/>
    </source>
</evidence>
<dbReference type="STRING" id="260086.SAMN05216207_105218"/>
<evidence type="ECO:0000256" key="1">
    <source>
        <dbReference type="ARBA" id="ARBA00022729"/>
    </source>
</evidence>
<organism evidence="4 5">
    <name type="scientific">Pseudonocardia ammonioxydans</name>
    <dbReference type="NCBI Taxonomy" id="260086"/>
    <lineage>
        <taxon>Bacteria</taxon>
        <taxon>Bacillati</taxon>
        <taxon>Actinomycetota</taxon>
        <taxon>Actinomycetes</taxon>
        <taxon>Pseudonocardiales</taxon>
        <taxon>Pseudonocardiaceae</taxon>
        <taxon>Pseudonocardia</taxon>
    </lineage>
</organism>
<protein>
    <submittedName>
        <fullName evidence="4">Trypsin-like peptidase domain-containing protein</fullName>
    </submittedName>
</protein>
<dbReference type="InterPro" id="IPR050966">
    <property type="entry name" value="Glutamyl_endopeptidase"/>
</dbReference>
<dbReference type="PANTHER" id="PTHR15462">
    <property type="entry name" value="SERINE PROTEASE"/>
    <property type="match status" value="1"/>
</dbReference>
<dbReference type="EMBL" id="FOUY01000052">
    <property type="protein sequence ID" value="SFO40510.1"/>
    <property type="molecule type" value="Genomic_DNA"/>
</dbReference>
<dbReference type="Proteomes" id="UP000199614">
    <property type="component" value="Unassembled WGS sequence"/>
</dbReference>
<evidence type="ECO:0000313" key="5">
    <source>
        <dbReference type="Proteomes" id="UP000199614"/>
    </source>
</evidence>
<feature type="signal peptide" evidence="3">
    <location>
        <begin position="1"/>
        <end position="25"/>
    </location>
</feature>
<dbReference type="Gene3D" id="2.40.10.10">
    <property type="entry name" value="Trypsin-like serine proteases"/>
    <property type="match status" value="2"/>
</dbReference>
<keyword evidence="1 3" id="KW-0732">Signal</keyword>
<name>A0A1I5GXB4_PSUAM</name>
<dbReference type="InterPro" id="IPR043504">
    <property type="entry name" value="Peptidase_S1_PA_chymotrypsin"/>
</dbReference>
<dbReference type="InterPro" id="IPR009003">
    <property type="entry name" value="Peptidase_S1_PA"/>
</dbReference>
<dbReference type="PROSITE" id="PS51257">
    <property type="entry name" value="PROKAR_LIPOPROTEIN"/>
    <property type="match status" value="1"/>
</dbReference>
<reference evidence="4 5" key="1">
    <citation type="submission" date="2016-10" db="EMBL/GenBank/DDBJ databases">
        <authorList>
            <person name="de Groot N.N."/>
        </authorList>
    </citation>
    <scope>NUCLEOTIDE SEQUENCE [LARGE SCALE GENOMIC DNA]</scope>
    <source>
        <strain evidence="4 5">CGMCC 4.1877</strain>
    </source>
</reference>
<sequence>MTTCRKSTVPVAAVVAVALACVLPAADSPPGDRVSGAAAAAWGAAAPTPPGADGPPQRGQAGPVVGGLSASSVGVLVVDGGRHQCSAAVVASRSRRLLATAAHCVWLDGQWRVDGAMFIPGWASGEEPYGRWAVDTAYAPPAWQEANSPIEDVAAATDFAFVSLLPRDGLLPEQVLGAQGIRFSPGERVEVAALGYPALGGYDGQSLRGCVGEAVVEDFPHNPEQPPGQVLALDCDMTEGASGGPWLTGPDAADGRGQVIGVVSGGDDTALVSPVFDDTAWRIYTAADSASLTPPPESAAP</sequence>
<evidence type="ECO:0000313" key="4">
    <source>
        <dbReference type="EMBL" id="SFO40510.1"/>
    </source>
</evidence>
<dbReference type="SUPFAM" id="SSF50494">
    <property type="entry name" value="Trypsin-like serine proteases"/>
    <property type="match status" value="1"/>
</dbReference>
<accession>A0A1I5GXB4</accession>
<feature type="region of interest" description="Disordered" evidence="2">
    <location>
        <begin position="44"/>
        <end position="64"/>
    </location>
</feature>
<feature type="chain" id="PRO_5011693739" evidence="3">
    <location>
        <begin position="26"/>
        <end position="301"/>
    </location>
</feature>
<dbReference type="Pfam" id="PF13365">
    <property type="entry name" value="Trypsin_2"/>
    <property type="match status" value="1"/>
</dbReference>
<evidence type="ECO:0000256" key="3">
    <source>
        <dbReference type="SAM" id="SignalP"/>
    </source>
</evidence>
<gene>
    <name evidence="4" type="ORF">SAMN05216207_105218</name>
</gene>
<keyword evidence="5" id="KW-1185">Reference proteome</keyword>
<dbReference type="AlphaFoldDB" id="A0A1I5GXB4"/>
<proteinExistence type="predicted"/>